<feature type="domain" description="Rhodanese" evidence="2">
    <location>
        <begin position="123"/>
        <end position="217"/>
    </location>
</feature>
<reference evidence="3 4" key="1">
    <citation type="journal article" date="2012" name="J. Bacteriol.">
        <title>Genome Sequence of n-Alkane-Degrading Hydrocarboniphaga effusa Strain AP103T (ATCC BAA-332T).</title>
        <authorList>
            <person name="Chang H.K."/>
            <person name="Zylstra G.J."/>
            <person name="Chae J.C."/>
        </authorList>
    </citation>
    <scope>NUCLEOTIDE SEQUENCE [LARGE SCALE GENOMIC DNA]</scope>
    <source>
        <strain evidence="3 4">AP103</strain>
    </source>
</reference>
<dbReference type="SMART" id="SM00450">
    <property type="entry name" value="RHOD"/>
    <property type="match status" value="1"/>
</dbReference>
<dbReference type="EC" id="1.14.-.-" evidence="1"/>
<dbReference type="Proteomes" id="UP000003704">
    <property type="component" value="Unassembled WGS sequence"/>
</dbReference>
<dbReference type="GO" id="GO:0016705">
    <property type="term" value="F:oxidoreductase activity, acting on paired donors, with incorporation or reduction of molecular oxygen"/>
    <property type="evidence" value="ECO:0007669"/>
    <property type="project" value="UniProtKB-UniRule"/>
</dbReference>
<dbReference type="EMBL" id="AKGD01000003">
    <property type="protein sequence ID" value="EIT68612.1"/>
    <property type="molecule type" value="Genomic_DNA"/>
</dbReference>
<dbReference type="InterPro" id="IPR040503">
    <property type="entry name" value="TRHO_N"/>
</dbReference>
<evidence type="ECO:0000256" key="1">
    <source>
        <dbReference type="HAMAP-Rule" id="MF_00469"/>
    </source>
</evidence>
<dbReference type="InterPro" id="IPR020936">
    <property type="entry name" value="TrhO"/>
</dbReference>
<dbReference type="PATRIC" id="fig|1172194.4.peg.3695"/>
<keyword evidence="1" id="KW-0560">Oxidoreductase</keyword>
<dbReference type="PANTHER" id="PTHR43268:SF3">
    <property type="entry name" value="RHODANESE-LIKE DOMAIN-CONTAINING PROTEIN 7-RELATED"/>
    <property type="match status" value="1"/>
</dbReference>
<comment type="similarity">
    <text evidence="1">Belongs to the TrhO family.</text>
</comment>
<dbReference type="OrthoDB" id="9778326at2"/>
<dbReference type="PANTHER" id="PTHR43268">
    <property type="entry name" value="THIOSULFATE SULFURTRANSFERASE/RHODANESE-LIKE DOMAIN-CONTAINING PROTEIN 2"/>
    <property type="match status" value="1"/>
</dbReference>
<dbReference type="Pfam" id="PF00581">
    <property type="entry name" value="Rhodanese"/>
    <property type="match status" value="1"/>
</dbReference>
<dbReference type="InterPro" id="IPR036873">
    <property type="entry name" value="Rhodanese-like_dom_sf"/>
</dbReference>
<gene>
    <name evidence="1" type="primary">trhO</name>
    <name evidence="3" type="ORF">WQQ_38070</name>
</gene>
<keyword evidence="4" id="KW-1185">Reference proteome</keyword>
<dbReference type="PROSITE" id="PS50206">
    <property type="entry name" value="RHODANESE_3"/>
    <property type="match status" value="1"/>
</dbReference>
<evidence type="ECO:0000259" key="2">
    <source>
        <dbReference type="PROSITE" id="PS50206"/>
    </source>
</evidence>
<dbReference type="Gene3D" id="3.40.250.10">
    <property type="entry name" value="Rhodanese-like domain"/>
    <property type="match status" value="1"/>
</dbReference>
<dbReference type="GO" id="GO:0006400">
    <property type="term" value="P:tRNA modification"/>
    <property type="evidence" value="ECO:0007669"/>
    <property type="project" value="UniProtKB-UniRule"/>
</dbReference>
<protein>
    <recommendedName>
        <fullName evidence="1">tRNA uridine(34) hydroxylase</fullName>
        <ecNumber evidence="1">1.14.-.-</ecNumber>
    </recommendedName>
    <alternativeName>
        <fullName evidence="1">tRNA hydroxylation protein O</fullName>
    </alternativeName>
</protein>
<dbReference type="InterPro" id="IPR001763">
    <property type="entry name" value="Rhodanese-like_dom"/>
</dbReference>
<comment type="function">
    <text evidence="1">Catalyzes oxygen-dependent 5-hydroxyuridine (ho5U) modification at position 34 in tRNAs.</text>
</comment>
<comment type="catalytic activity">
    <reaction evidence="1">
        <text>uridine(34) in tRNA + AH2 + O2 = 5-hydroxyuridine(34) in tRNA + A + H2O</text>
        <dbReference type="Rhea" id="RHEA:64224"/>
        <dbReference type="Rhea" id="RHEA-COMP:11727"/>
        <dbReference type="Rhea" id="RHEA-COMP:13381"/>
        <dbReference type="ChEBI" id="CHEBI:13193"/>
        <dbReference type="ChEBI" id="CHEBI:15377"/>
        <dbReference type="ChEBI" id="CHEBI:15379"/>
        <dbReference type="ChEBI" id="CHEBI:17499"/>
        <dbReference type="ChEBI" id="CHEBI:65315"/>
        <dbReference type="ChEBI" id="CHEBI:136877"/>
    </reaction>
</comment>
<comment type="caution">
    <text evidence="3">The sequence shown here is derived from an EMBL/GenBank/DDBJ whole genome shotgun (WGS) entry which is preliminary data.</text>
</comment>
<evidence type="ECO:0000313" key="4">
    <source>
        <dbReference type="Proteomes" id="UP000003704"/>
    </source>
</evidence>
<dbReference type="NCBIfam" id="NF001136">
    <property type="entry name" value="PRK00142.1-4"/>
    <property type="match status" value="1"/>
</dbReference>
<dbReference type="Gene3D" id="3.30.70.100">
    <property type="match status" value="1"/>
</dbReference>
<name>I7ZAC0_9GAMM</name>
<organism evidence="3 4">
    <name type="scientific">Hydrocarboniphaga effusa AP103</name>
    <dbReference type="NCBI Taxonomy" id="1172194"/>
    <lineage>
        <taxon>Bacteria</taxon>
        <taxon>Pseudomonadati</taxon>
        <taxon>Pseudomonadota</taxon>
        <taxon>Gammaproteobacteria</taxon>
        <taxon>Nevskiales</taxon>
        <taxon>Nevskiaceae</taxon>
        <taxon>Hydrocarboniphaga</taxon>
    </lineage>
</organism>
<proteinExistence type="inferred from homology"/>
<dbReference type="RefSeq" id="WP_007186742.1">
    <property type="nucleotide sequence ID" value="NZ_AKGD01000003.1"/>
</dbReference>
<dbReference type="HAMAP" id="MF_00469">
    <property type="entry name" value="TrhO"/>
    <property type="match status" value="1"/>
</dbReference>
<evidence type="ECO:0000313" key="3">
    <source>
        <dbReference type="EMBL" id="EIT68612.1"/>
    </source>
</evidence>
<accession>I7ZAC0</accession>
<dbReference type="Pfam" id="PF17773">
    <property type="entry name" value="UPF0176_N"/>
    <property type="match status" value="1"/>
</dbReference>
<sequence length="292" mass="32534">MPPYVVAALYHFAAVPDFADLREPLHEVCARAGVRGSLLLASEGINGTIAGTREGIDTVLAHLRADARFAALEHKESRSAELPFGKLKIKLKNEIVTMGVPGIDPARIVGTYVEPRQWNALLADPEVLVIDTRNDYEVKVGSFENAVSPQTQSFREFPAYVERELRGQEQRPIAMFCTGGIRCEKATAYLREQGFERVYHLRGGILKYLEQVPEAESRWNGECYVFDERVAVGHGLKQGRTRRCEACGDPLSIEEQASADFVPGVHCPHCVGELTPERRAMLEMRRAQREAG</sequence>
<dbReference type="AlphaFoldDB" id="I7ZAC0"/>
<dbReference type="CDD" id="cd01518">
    <property type="entry name" value="RHOD_YceA"/>
    <property type="match status" value="1"/>
</dbReference>
<keyword evidence="1" id="KW-0819">tRNA processing</keyword>
<dbReference type="SUPFAM" id="SSF52821">
    <property type="entry name" value="Rhodanese/Cell cycle control phosphatase"/>
    <property type="match status" value="1"/>
</dbReference>